<dbReference type="VEuPathDB" id="FungiDB:RhiirA1_535898"/>
<proteinExistence type="predicted"/>
<dbReference type="Proteomes" id="UP000232688">
    <property type="component" value="Unassembled WGS sequence"/>
</dbReference>
<name>A0A2N0RRX6_9GLOM</name>
<accession>A0A2N0RRX6</accession>
<dbReference type="VEuPathDB" id="FungiDB:RhiirFUN_021972"/>
<comment type="caution">
    <text evidence="1">The sequence shown here is derived from an EMBL/GenBank/DDBJ whole genome shotgun (WGS) entry which is preliminary data.</text>
</comment>
<dbReference type="EMBL" id="LLXH01000491">
    <property type="protein sequence ID" value="PKC66049.1"/>
    <property type="molecule type" value="Genomic_DNA"/>
</dbReference>
<gene>
    <name evidence="1" type="ORF">RhiirA1_535898</name>
</gene>
<sequence>MNKNFVTKFKKIVTKYEGHDILFDKSSTEILLNEKYYIIKERTSKNNYIKNIIYDKFLESIPFDRFEDIKQIGEGGIVKAYSETWIDGKANYIKQHDEIEYFITNDKLT</sequence>
<evidence type="ECO:0000313" key="1">
    <source>
        <dbReference type="EMBL" id="PKC66049.1"/>
    </source>
</evidence>
<organism evidence="1 2">
    <name type="scientific">Rhizophagus irregularis</name>
    <dbReference type="NCBI Taxonomy" id="588596"/>
    <lineage>
        <taxon>Eukaryota</taxon>
        <taxon>Fungi</taxon>
        <taxon>Fungi incertae sedis</taxon>
        <taxon>Mucoromycota</taxon>
        <taxon>Glomeromycotina</taxon>
        <taxon>Glomeromycetes</taxon>
        <taxon>Glomerales</taxon>
        <taxon>Glomeraceae</taxon>
        <taxon>Rhizophagus</taxon>
    </lineage>
</organism>
<protein>
    <submittedName>
        <fullName evidence="1">Uncharacterized protein</fullName>
    </submittedName>
</protein>
<reference evidence="1 2" key="1">
    <citation type="submission" date="2017-10" db="EMBL/GenBank/DDBJ databases">
        <title>Extensive intraspecific genome diversity in a model arbuscular mycorrhizal fungus.</title>
        <authorList>
            <person name="Chen E.C.H."/>
            <person name="Morin E."/>
            <person name="Baudet D."/>
            <person name="Noel J."/>
            <person name="Ndikumana S."/>
            <person name="Charron P."/>
            <person name="St-Onge C."/>
            <person name="Giorgi J."/>
            <person name="Grigoriev I.V."/>
            <person name="Roux C."/>
            <person name="Martin F.M."/>
            <person name="Corradi N."/>
        </authorList>
    </citation>
    <scope>NUCLEOTIDE SEQUENCE [LARGE SCALE GENOMIC DNA]</scope>
    <source>
        <strain evidence="1 2">A1</strain>
    </source>
</reference>
<reference evidence="1 2" key="2">
    <citation type="submission" date="2017-10" db="EMBL/GenBank/DDBJ databases">
        <title>Genome analyses suggest a sexual origin of heterokaryosis in a supposedly ancient asexual fungus.</title>
        <authorList>
            <person name="Corradi N."/>
            <person name="Sedzielewska K."/>
            <person name="Noel J."/>
            <person name="Charron P."/>
            <person name="Farinelli L."/>
            <person name="Marton T."/>
            <person name="Kruger M."/>
            <person name="Pelin A."/>
            <person name="Brachmann A."/>
            <person name="Corradi N."/>
        </authorList>
    </citation>
    <scope>NUCLEOTIDE SEQUENCE [LARGE SCALE GENOMIC DNA]</scope>
    <source>
        <strain evidence="1 2">A1</strain>
    </source>
</reference>
<evidence type="ECO:0000313" key="2">
    <source>
        <dbReference type="Proteomes" id="UP000232688"/>
    </source>
</evidence>
<dbReference type="VEuPathDB" id="FungiDB:FUN_010116"/>
<dbReference type="AlphaFoldDB" id="A0A2N0RRX6"/>